<comment type="caution">
    <text evidence="2">The sequence shown here is derived from an EMBL/GenBank/DDBJ whole genome shotgun (WGS) entry which is preliminary data.</text>
</comment>
<dbReference type="AlphaFoldDB" id="A0A9Q1JT38"/>
<evidence type="ECO:0000313" key="2">
    <source>
        <dbReference type="EMBL" id="KAJ8430550.1"/>
    </source>
</evidence>
<feature type="compositionally biased region" description="Basic and acidic residues" evidence="1">
    <location>
        <begin position="96"/>
        <end position="105"/>
    </location>
</feature>
<name>A0A9Q1JT38_9CARY</name>
<dbReference type="EMBL" id="JAKOGI010000783">
    <property type="protein sequence ID" value="KAJ8430550.1"/>
    <property type="molecule type" value="Genomic_DNA"/>
</dbReference>
<protein>
    <submittedName>
        <fullName evidence="2">Uncharacterized protein</fullName>
    </submittedName>
</protein>
<accession>A0A9Q1JT38</accession>
<gene>
    <name evidence="2" type="ORF">Cgig2_030217</name>
</gene>
<feature type="compositionally biased region" description="Low complexity" evidence="1">
    <location>
        <begin position="108"/>
        <end position="118"/>
    </location>
</feature>
<evidence type="ECO:0000313" key="3">
    <source>
        <dbReference type="Proteomes" id="UP001153076"/>
    </source>
</evidence>
<dbReference type="Proteomes" id="UP001153076">
    <property type="component" value="Unassembled WGS sequence"/>
</dbReference>
<sequence>MAASNFLSYVVSIEYFIYLSILSVAGHNNVKSKRCWEKTLDQVIPTKELLKNVRIVTEQPMNNVPREPLKVRRALFQSNSSLNQGVQSPMLLKGSMKENSSKHPINDSSDTIHSSSSSRGNDNQDEISCVGSAIRYVLMTTTSYWSTRFVVLVAAQMRDDALFFVVNVYISE</sequence>
<evidence type="ECO:0000256" key="1">
    <source>
        <dbReference type="SAM" id="MobiDB-lite"/>
    </source>
</evidence>
<organism evidence="2 3">
    <name type="scientific">Carnegiea gigantea</name>
    <dbReference type="NCBI Taxonomy" id="171969"/>
    <lineage>
        <taxon>Eukaryota</taxon>
        <taxon>Viridiplantae</taxon>
        <taxon>Streptophyta</taxon>
        <taxon>Embryophyta</taxon>
        <taxon>Tracheophyta</taxon>
        <taxon>Spermatophyta</taxon>
        <taxon>Magnoliopsida</taxon>
        <taxon>eudicotyledons</taxon>
        <taxon>Gunneridae</taxon>
        <taxon>Pentapetalae</taxon>
        <taxon>Caryophyllales</taxon>
        <taxon>Cactineae</taxon>
        <taxon>Cactaceae</taxon>
        <taxon>Cactoideae</taxon>
        <taxon>Echinocereeae</taxon>
        <taxon>Carnegiea</taxon>
    </lineage>
</organism>
<proteinExistence type="predicted"/>
<feature type="region of interest" description="Disordered" evidence="1">
    <location>
        <begin position="96"/>
        <end position="124"/>
    </location>
</feature>
<reference evidence="2" key="1">
    <citation type="submission" date="2022-04" db="EMBL/GenBank/DDBJ databases">
        <title>Carnegiea gigantea Genome sequencing and assembly v2.</title>
        <authorList>
            <person name="Copetti D."/>
            <person name="Sanderson M.J."/>
            <person name="Burquez A."/>
            <person name="Wojciechowski M.F."/>
        </authorList>
    </citation>
    <scope>NUCLEOTIDE SEQUENCE</scope>
    <source>
        <strain evidence="2">SGP5-SGP5p</strain>
        <tissue evidence="2">Aerial part</tissue>
    </source>
</reference>
<keyword evidence="3" id="KW-1185">Reference proteome</keyword>